<dbReference type="AlphaFoldDB" id="A0A8X7QQU2"/>
<dbReference type="Proteomes" id="UP000886595">
    <property type="component" value="Unassembled WGS sequence"/>
</dbReference>
<organism evidence="1 2">
    <name type="scientific">Brassica carinata</name>
    <name type="common">Ethiopian mustard</name>
    <name type="synonym">Abyssinian cabbage</name>
    <dbReference type="NCBI Taxonomy" id="52824"/>
    <lineage>
        <taxon>Eukaryota</taxon>
        <taxon>Viridiplantae</taxon>
        <taxon>Streptophyta</taxon>
        <taxon>Embryophyta</taxon>
        <taxon>Tracheophyta</taxon>
        <taxon>Spermatophyta</taxon>
        <taxon>Magnoliopsida</taxon>
        <taxon>eudicotyledons</taxon>
        <taxon>Gunneridae</taxon>
        <taxon>Pentapetalae</taxon>
        <taxon>rosids</taxon>
        <taxon>malvids</taxon>
        <taxon>Brassicales</taxon>
        <taxon>Brassicaceae</taxon>
        <taxon>Brassiceae</taxon>
        <taxon>Brassica</taxon>
    </lineage>
</organism>
<sequence>MFRARLPNPTLQLIHHDCIHPPLYTLTTHSTPSPTFSTLLSSVQSHVPVFTQPKAISSARGSISNGGEYFLSISTGTRPTAFKSSKNRRELAILIAEILQN</sequence>
<comment type="caution">
    <text evidence="1">The sequence shown here is derived from an EMBL/GenBank/DDBJ whole genome shotgun (WGS) entry which is preliminary data.</text>
</comment>
<dbReference type="EMBL" id="JAAMPC010000012">
    <property type="protein sequence ID" value="KAG2274718.1"/>
    <property type="molecule type" value="Genomic_DNA"/>
</dbReference>
<gene>
    <name evidence="1" type="ORF">Bca52824_057273</name>
</gene>
<name>A0A8X7QQU2_BRACI</name>
<proteinExistence type="predicted"/>
<keyword evidence="2" id="KW-1185">Reference proteome</keyword>
<dbReference type="OrthoDB" id="1722940at2759"/>
<evidence type="ECO:0000313" key="2">
    <source>
        <dbReference type="Proteomes" id="UP000886595"/>
    </source>
</evidence>
<accession>A0A8X7QQU2</accession>
<evidence type="ECO:0000313" key="1">
    <source>
        <dbReference type="EMBL" id="KAG2274718.1"/>
    </source>
</evidence>
<reference evidence="1 2" key="1">
    <citation type="submission" date="2020-02" db="EMBL/GenBank/DDBJ databases">
        <authorList>
            <person name="Ma Q."/>
            <person name="Huang Y."/>
            <person name="Song X."/>
            <person name="Pei D."/>
        </authorList>
    </citation>
    <scope>NUCLEOTIDE SEQUENCE [LARGE SCALE GENOMIC DNA]</scope>
    <source>
        <strain evidence="1">Sxm20200214</strain>
        <tissue evidence="1">Leaf</tissue>
    </source>
</reference>
<protein>
    <submittedName>
        <fullName evidence="1">Uncharacterized protein</fullName>
    </submittedName>
</protein>